<evidence type="ECO:0000313" key="1">
    <source>
        <dbReference type="EMBL" id="ALI56768.1"/>
    </source>
</evidence>
<dbReference type="CDD" id="cd00371">
    <property type="entry name" value="HMA"/>
    <property type="match status" value="1"/>
</dbReference>
<dbReference type="PROSITE" id="PS50846">
    <property type="entry name" value="HMA_2"/>
    <property type="match status" value="1"/>
</dbReference>
<dbReference type="GO" id="GO:0046872">
    <property type="term" value="F:metal ion binding"/>
    <property type="evidence" value="ECO:0007669"/>
    <property type="project" value="InterPro"/>
</dbReference>
<dbReference type="STRING" id="1397108.IMCC12053_2821"/>
<accession>A0A0P0AEM2</accession>
<reference evidence="1 2" key="1">
    <citation type="submission" date="2015-05" db="EMBL/GenBank/DDBJ databases">
        <authorList>
            <person name="Wang D.B."/>
            <person name="Wang M."/>
        </authorList>
    </citation>
    <scope>NUCLEOTIDE SEQUENCE [LARGE SCALE GENOMIC DNA]</scope>
    <source>
        <strain evidence="1 2">IMCC 12053</strain>
    </source>
</reference>
<dbReference type="PATRIC" id="fig|1397108.4.peg.2885"/>
<dbReference type="KEGG" id="cmar:IMCC12053_2821"/>
<protein>
    <submittedName>
        <fullName evidence="1">Uncharacterized protein</fullName>
    </submittedName>
</protein>
<dbReference type="EMBL" id="CP012023">
    <property type="protein sequence ID" value="ALI56768.1"/>
    <property type="molecule type" value="Genomic_DNA"/>
</dbReference>
<evidence type="ECO:0000313" key="2">
    <source>
        <dbReference type="Proteomes" id="UP000064920"/>
    </source>
</evidence>
<dbReference type="AlphaFoldDB" id="A0A0P0AEM2"/>
<dbReference type="OrthoDB" id="9801832at2"/>
<dbReference type="Pfam" id="PF00403">
    <property type="entry name" value="HMA"/>
    <property type="match status" value="1"/>
</dbReference>
<name>A0A0P0AEM2_9RHOB</name>
<dbReference type="InterPro" id="IPR006121">
    <property type="entry name" value="HMA_dom"/>
</dbReference>
<sequence>MSVFSVPDMTCGHCSASILQALEAVDDGVDIEVDMENREIDVRSNATDAAVLKALQDAGYPAELRS</sequence>
<organism evidence="1 2">
    <name type="scientific">Celeribacter marinus</name>
    <dbReference type="NCBI Taxonomy" id="1397108"/>
    <lineage>
        <taxon>Bacteria</taxon>
        <taxon>Pseudomonadati</taxon>
        <taxon>Pseudomonadota</taxon>
        <taxon>Alphaproteobacteria</taxon>
        <taxon>Rhodobacterales</taxon>
        <taxon>Roseobacteraceae</taxon>
        <taxon>Celeribacter</taxon>
    </lineage>
</organism>
<gene>
    <name evidence="1" type="ORF">IMCC12053_2821</name>
</gene>
<dbReference type="Proteomes" id="UP000064920">
    <property type="component" value="Chromosome"/>
</dbReference>
<keyword evidence="2" id="KW-1185">Reference proteome</keyword>
<proteinExistence type="predicted"/>
<dbReference type="InterPro" id="IPR036163">
    <property type="entry name" value="HMA_dom_sf"/>
</dbReference>
<dbReference type="SUPFAM" id="SSF55008">
    <property type="entry name" value="HMA, heavy metal-associated domain"/>
    <property type="match status" value="1"/>
</dbReference>
<dbReference type="RefSeq" id="WP_062221362.1">
    <property type="nucleotide sequence ID" value="NZ_CP012023.1"/>
</dbReference>
<dbReference type="Gene3D" id="3.30.70.100">
    <property type="match status" value="1"/>
</dbReference>